<gene>
    <name evidence="1" type="ORF">EZS28_008605</name>
</gene>
<evidence type="ECO:0000313" key="1">
    <source>
        <dbReference type="EMBL" id="KAA6395869.1"/>
    </source>
</evidence>
<comment type="caution">
    <text evidence="1">The sequence shown here is derived from an EMBL/GenBank/DDBJ whole genome shotgun (WGS) entry which is preliminary data.</text>
</comment>
<dbReference type="AlphaFoldDB" id="A0A5J4WNT9"/>
<dbReference type="Proteomes" id="UP000324800">
    <property type="component" value="Unassembled WGS sequence"/>
</dbReference>
<reference evidence="1 2" key="1">
    <citation type="submission" date="2019-03" db="EMBL/GenBank/DDBJ databases">
        <title>Single cell metagenomics reveals metabolic interactions within the superorganism composed of flagellate Streblomastix strix and complex community of Bacteroidetes bacteria on its surface.</title>
        <authorList>
            <person name="Treitli S.C."/>
            <person name="Kolisko M."/>
            <person name="Husnik F."/>
            <person name="Keeling P."/>
            <person name="Hampl V."/>
        </authorList>
    </citation>
    <scope>NUCLEOTIDE SEQUENCE [LARGE SCALE GENOMIC DNA]</scope>
    <source>
        <strain evidence="1">ST1C</strain>
    </source>
</reference>
<name>A0A5J4WNT9_9EUKA</name>
<accession>A0A5J4WNT9</accession>
<proteinExistence type="predicted"/>
<protein>
    <submittedName>
        <fullName evidence="1">Uncharacterized protein</fullName>
    </submittedName>
</protein>
<dbReference type="EMBL" id="SNRW01001574">
    <property type="protein sequence ID" value="KAA6395869.1"/>
    <property type="molecule type" value="Genomic_DNA"/>
</dbReference>
<evidence type="ECO:0000313" key="2">
    <source>
        <dbReference type="Proteomes" id="UP000324800"/>
    </source>
</evidence>
<organism evidence="1 2">
    <name type="scientific">Streblomastix strix</name>
    <dbReference type="NCBI Taxonomy" id="222440"/>
    <lineage>
        <taxon>Eukaryota</taxon>
        <taxon>Metamonada</taxon>
        <taxon>Preaxostyla</taxon>
        <taxon>Oxymonadida</taxon>
        <taxon>Streblomastigidae</taxon>
        <taxon>Streblomastix</taxon>
    </lineage>
</organism>
<sequence length="98" mass="10928">MFSFRIIVYQCLIIFFLKPVLYIAKIPSGAPFPWQGTAKFTPKSVPGINISSSLSQAQIKYLFRKCGPSSDRQCTYSASLINSLSNIVYTASKVKLQL</sequence>